<gene>
    <name evidence="2" type="ORF">HKW66_Vig0118030</name>
</gene>
<evidence type="ECO:0000256" key="1">
    <source>
        <dbReference type="SAM" id="MobiDB-lite"/>
    </source>
</evidence>
<feature type="region of interest" description="Disordered" evidence="1">
    <location>
        <begin position="1"/>
        <end position="29"/>
    </location>
</feature>
<name>A0A8T0JYK2_PHAAN</name>
<evidence type="ECO:0000313" key="3">
    <source>
        <dbReference type="Proteomes" id="UP000743370"/>
    </source>
</evidence>
<organism evidence="2 3">
    <name type="scientific">Phaseolus angularis</name>
    <name type="common">Azuki bean</name>
    <name type="synonym">Vigna angularis</name>
    <dbReference type="NCBI Taxonomy" id="3914"/>
    <lineage>
        <taxon>Eukaryota</taxon>
        <taxon>Viridiplantae</taxon>
        <taxon>Streptophyta</taxon>
        <taxon>Embryophyta</taxon>
        <taxon>Tracheophyta</taxon>
        <taxon>Spermatophyta</taxon>
        <taxon>Magnoliopsida</taxon>
        <taxon>eudicotyledons</taxon>
        <taxon>Gunneridae</taxon>
        <taxon>Pentapetalae</taxon>
        <taxon>rosids</taxon>
        <taxon>fabids</taxon>
        <taxon>Fabales</taxon>
        <taxon>Fabaceae</taxon>
        <taxon>Papilionoideae</taxon>
        <taxon>50 kb inversion clade</taxon>
        <taxon>NPAAA clade</taxon>
        <taxon>indigoferoid/millettioid clade</taxon>
        <taxon>Phaseoleae</taxon>
        <taxon>Vigna</taxon>
    </lineage>
</organism>
<protein>
    <submittedName>
        <fullName evidence="2">Protein TRIGALACTOSYLDIACYLGLYCEROL 3</fullName>
    </submittedName>
</protein>
<dbReference type="EMBL" id="JABFOF010000008">
    <property type="protein sequence ID" value="KAG2384711.1"/>
    <property type="molecule type" value="Genomic_DNA"/>
</dbReference>
<accession>A0A8T0JYK2</accession>
<feature type="compositionally biased region" description="Low complexity" evidence="1">
    <location>
        <begin position="1"/>
        <end position="14"/>
    </location>
</feature>
<dbReference type="Proteomes" id="UP000743370">
    <property type="component" value="Unassembled WGS sequence"/>
</dbReference>
<comment type="caution">
    <text evidence="2">The sequence shown here is derived from an EMBL/GenBank/DDBJ whole genome shotgun (WGS) entry which is preliminary data.</text>
</comment>
<dbReference type="AlphaFoldDB" id="A0A8T0JYK2"/>
<evidence type="ECO:0000313" key="2">
    <source>
        <dbReference type="EMBL" id="KAG2384711.1"/>
    </source>
</evidence>
<sequence length="220" mass="24231">MLAAADEAKPAAALDKAKQPPTADEAILPPPAADEAIPQAANEALSEKWLSIKSTPIAFQQIGESGDFSKFFSSLFLSSFLITMVSLSTTTPFLPFTAQNASTRIPPPNTFRYTNHCHSNQILLLGLVLSESGGLHKSEQLSAARDQDDDSDVLIECRDMYKSFGEKKILNGVSFKVRGFVLDNGFGYITLLVMEEKTRDFRESGSLVFFLRFLDFGNYM</sequence>
<reference evidence="2 3" key="1">
    <citation type="submission" date="2020-05" db="EMBL/GenBank/DDBJ databases">
        <title>Vigna angularis (adzuki bean) Var. LongXiaoDou No. 4 denovo assembly.</title>
        <authorList>
            <person name="Xiang H."/>
        </authorList>
    </citation>
    <scope>NUCLEOTIDE SEQUENCE [LARGE SCALE GENOMIC DNA]</scope>
    <source>
        <tissue evidence="2">Leaf</tissue>
    </source>
</reference>
<proteinExistence type="predicted"/>